<feature type="region of interest" description="Disordered" evidence="6">
    <location>
        <begin position="262"/>
        <end position="311"/>
    </location>
</feature>
<sequence>MAFNTYAEGLKIASASFIFAYHLDLANRAILVESSLSTLSVSASPLPTLLKAFPLYISSAEAYSHLLSSKLVPAQDVLGIKKKWRLVLERAEKVKKRVEELGGHVGRAGVGDEGEEAAVVRRGGRLHGIETELWRIPSEREFVGETWRGVQPELAEEQIKLRAQWAETPREAWKTQMEKGRRWVVRQGVGADCSVVAGLGVCLEHDRRWGTSLALGGLYPQASTGLPKHSENGKHVVKLLLNGAWRSVVIDALLPRSKETQHPLHPTAHQLGPSPTSPSTPAPESHPQSSQPQSPSLSSNTPSQHAPQALGPPSIPLLLKAYFLSHGGYSLRGSNPSPDVYALTGWIPERISLRECFQREKEWRRISAAWGRGEVLVTLGTGEEGGAGLVPLHAYGVLVDGVLEQATDETDLKEQGGERVLEIFDPGSPAEAARLATLDGGMGALTINGAGPGVGSGNGSSTGLLTMTWDEVCERFASLNLNWNPSLKPVTAIKHWSWPKPVRVGEDLTSADLASDPRYRLEIKREPSDDARERDDEVWLLVSQHVVSKDRPMDDTALHVFEEHTSGSRAISCQRAEDMNPYTNAQHLLVSSYLYCCNSSLRRQVRYPLRRSQTRLLLIPSRDRGLSRTDFSLQVLSSPQTALSFERIALSLPFSQSVAGALTSRNAGGHPGFPSFGSNPQYRVTVSAPSRGGKAEMRVAVRGDREVAWGVKLLWGRGELVFDASDDAMIADSGAYSYGLAYVDVPSLEQAKLHVHSYIAGTYTLVISAFEPGQTGQFVLDVESSAAVTISPIPAEGAGMFARSIEGVWDEETAGGRPSGGGYELNPRIEVILPQSGTLM</sequence>
<dbReference type="SUPFAM" id="SSF54001">
    <property type="entry name" value="Cysteine proteinases"/>
    <property type="match status" value="1"/>
</dbReference>
<evidence type="ECO:0000256" key="6">
    <source>
        <dbReference type="SAM" id="MobiDB-lite"/>
    </source>
</evidence>
<dbReference type="Proteomes" id="UP000279259">
    <property type="component" value="Unassembled WGS sequence"/>
</dbReference>
<evidence type="ECO:0000313" key="9">
    <source>
        <dbReference type="Proteomes" id="UP000279259"/>
    </source>
</evidence>
<evidence type="ECO:0000256" key="5">
    <source>
        <dbReference type="PROSITE-ProRule" id="PRU00239"/>
    </source>
</evidence>
<comment type="similarity">
    <text evidence="1">Belongs to the peptidase C2 family. PalB/RIM13 subfamily.</text>
</comment>
<dbReference type="InterPro" id="IPR038765">
    <property type="entry name" value="Papain-like_cys_pep_sf"/>
</dbReference>
<feature type="domain" description="Calpain catalytic" evidence="7">
    <location>
        <begin position="185"/>
        <end position="485"/>
    </location>
</feature>
<keyword evidence="3" id="KW-0378">Hydrolase</keyword>
<organism evidence="8 9">
    <name type="scientific">Saitozyma podzolica</name>
    <dbReference type="NCBI Taxonomy" id="1890683"/>
    <lineage>
        <taxon>Eukaryota</taxon>
        <taxon>Fungi</taxon>
        <taxon>Dikarya</taxon>
        <taxon>Basidiomycota</taxon>
        <taxon>Agaricomycotina</taxon>
        <taxon>Tremellomycetes</taxon>
        <taxon>Tremellales</taxon>
        <taxon>Trimorphomycetaceae</taxon>
        <taxon>Saitozyma</taxon>
    </lineage>
</organism>
<proteinExistence type="inferred from homology"/>
<dbReference type="InterPro" id="IPR051297">
    <property type="entry name" value="PalB/RIM13"/>
</dbReference>
<dbReference type="AlphaFoldDB" id="A0A427YTR5"/>
<evidence type="ECO:0000256" key="1">
    <source>
        <dbReference type="ARBA" id="ARBA00010193"/>
    </source>
</evidence>
<dbReference type="InterPro" id="IPR001300">
    <property type="entry name" value="Peptidase_C2_calpain_cat"/>
</dbReference>
<protein>
    <submittedName>
        <fullName evidence="8">Cysteine protease</fullName>
    </submittedName>
</protein>
<gene>
    <name evidence="8" type="primary">RIM13</name>
    <name evidence="8" type="ORF">EHS25_004239</name>
</gene>
<dbReference type="SMART" id="SM00230">
    <property type="entry name" value="CysPc"/>
    <property type="match status" value="1"/>
</dbReference>
<dbReference type="PANTHER" id="PTHR46143:SF1">
    <property type="entry name" value="CALPAIN-7"/>
    <property type="match status" value="1"/>
</dbReference>
<keyword evidence="9" id="KW-1185">Reference proteome</keyword>
<accession>A0A427YTR5</accession>
<dbReference type="GO" id="GO:0004198">
    <property type="term" value="F:calcium-dependent cysteine-type endopeptidase activity"/>
    <property type="evidence" value="ECO:0007669"/>
    <property type="project" value="InterPro"/>
</dbReference>
<comment type="caution">
    <text evidence="8">The sequence shown here is derived from an EMBL/GenBank/DDBJ whole genome shotgun (WGS) entry which is preliminary data.</text>
</comment>
<dbReference type="InterPro" id="IPR036213">
    <property type="entry name" value="Calpain_III_sf"/>
</dbReference>
<dbReference type="EMBL" id="RSCD01000002">
    <property type="protein sequence ID" value="RSH94436.1"/>
    <property type="molecule type" value="Genomic_DNA"/>
</dbReference>
<dbReference type="STRING" id="1890683.A0A427YTR5"/>
<dbReference type="OrthoDB" id="167576at2759"/>
<evidence type="ECO:0000313" key="8">
    <source>
        <dbReference type="EMBL" id="RSH94436.1"/>
    </source>
</evidence>
<name>A0A427YTR5_9TREE</name>
<evidence type="ECO:0000256" key="2">
    <source>
        <dbReference type="ARBA" id="ARBA00022670"/>
    </source>
</evidence>
<evidence type="ECO:0000259" key="7">
    <source>
        <dbReference type="PROSITE" id="PS50203"/>
    </source>
</evidence>
<evidence type="ECO:0000256" key="4">
    <source>
        <dbReference type="ARBA" id="ARBA00022807"/>
    </source>
</evidence>
<reference evidence="8 9" key="1">
    <citation type="submission" date="2018-11" db="EMBL/GenBank/DDBJ databases">
        <title>Genome sequence of Saitozyma podzolica DSM 27192.</title>
        <authorList>
            <person name="Aliyu H."/>
            <person name="Gorte O."/>
            <person name="Ochsenreither K."/>
        </authorList>
    </citation>
    <scope>NUCLEOTIDE SEQUENCE [LARGE SCALE GENOMIC DNA]</scope>
    <source>
        <strain evidence="8 9">DSM 27192</strain>
    </source>
</reference>
<dbReference type="PROSITE" id="PS50203">
    <property type="entry name" value="CALPAIN_CAT"/>
    <property type="match status" value="1"/>
</dbReference>
<keyword evidence="2 8" id="KW-0645">Protease</keyword>
<dbReference type="GO" id="GO:0006508">
    <property type="term" value="P:proteolysis"/>
    <property type="evidence" value="ECO:0007669"/>
    <property type="project" value="UniProtKB-KW"/>
</dbReference>
<feature type="compositionally biased region" description="Low complexity" evidence="6">
    <location>
        <begin position="282"/>
        <end position="304"/>
    </location>
</feature>
<keyword evidence="4" id="KW-0788">Thiol protease</keyword>
<comment type="caution">
    <text evidence="5">Lacks conserved residue(s) required for the propagation of feature annotation.</text>
</comment>
<evidence type="ECO:0000256" key="3">
    <source>
        <dbReference type="ARBA" id="ARBA00022801"/>
    </source>
</evidence>
<dbReference type="Gene3D" id="2.60.120.380">
    <property type="match status" value="1"/>
</dbReference>
<dbReference type="SUPFAM" id="SSF49758">
    <property type="entry name" value="Calpain large subunit, middle domain (domain III)"/>
    <property type="match status" value="2"/>
</dbReference>
<dbReference type="PANTHER" id="PTHR46143">
    <property type="entry name" value="CALPAIN-7"/>
    <property type="match status" value="1"/>
</dbReference>